<keyword evidence="2" id="KW-0058">Aromatic hydrocarbons catabolism</keyword>
<dbReference type="InterPro" id="IPR036291">
    <property type="entry name" value="NAD(P)-bd_dom_sf"/>
</dbReference>
<evidence type="ECO:0000313" key="10">
    <source>
        <dbReference type="Proteomes" id="UP000075531"/>
    </source>
</evidence>
<reference evidence="9 10" key="1">
    <citation type="submission" date="2016-02" db="EMBL/GenBank/DDBJ databases">
        <title>Genome sequence of Clostridium tepidiprofundi DSM 19306.</title>
        <authorList>
            <person name="Poehlein A."/>
            <person name="Daniel R."/>
        </authorList>
    </citation>
    <scope>NUCLEOTIDE SEQUENCE [LARGE SCALE GENOMIC DNA]</scope>
    <source>
        <strain evidence="9 10">DSM 19306</strain>
    </source>
</reference>
<evidence type="ECO:0000256" key="7">
    <source>
        <dbReference type="ARBA" id="ARBA00029500"/>
    </source>
</evidence>
<sequence>MSHYYQYGNHRCLDSIHSFPDSTWKLDNTPNIYENEILIDVFLLNIDSDSFMQIYVECDGNKNKMSEKIMEIVNMRGKLHNPITGTGGILCGNILQIGKNYKNKYKLHKGDKIISLASLTLTPLLIENIISIDCHSCQLKIQGKAILFPNSPLIKIPNNLPLKLVMAVLDEAGAPIQSFNLAKPGYNILIMGASSKIGLMCAYAARKKIGYNGRIIGINSSKEIDFFTKKLNNIFDNIYYYDTLKPLESYEKIIKKEHEFDLTLNCINFSGTEMLSLLCTKECGTIYLASLGSNYKTMCLSAEGIAKDINIIAYKGYTEGHANFTIKLLEENSDLIELLNRRLEKRYYDEFNNNKLASNPTFESNILKDINLEEYVFESYEIKKVLHTAFKVANYNCTVLITGESGVGKEIIATAIHKSSDRNYKPSIKINCGSIPKNLLEAELFGYEKGAFTGADKKGKIGFFEIADKGTLFLDEIGELPLDLQVKLLRAIQEKEIYRVGGITPIHIDVRIIAATNRNLYDMVKEGKFREDLYYRLNVFPIEIPPLRNRKEDIIPLTKHFINKYNKKFNLNKSIDKVALEYLTEYSWPGNIRELENVIQRLLISTDNNIITIVDITKYLHDEYIPLVEHTSFEIDNRSLQEILDEKEYEILKIAKEKYKTTRQIAKALKMSQTTLVRRLKKYNL</sequence>
<evidence type="ECO:0000256" key="6">
    <source>
        <dbReference type="ARBA" id="ARBA00023163"/>
    </source>
</evidence>
<keyword evidence="1" id="KW-0547">Nucleotide-binding</keyword>
<dbReference type="Pfam" id="PF25601">
    <property type="entry name" value="AAA_lid_14"/>
    <property type="match status" value="1"/>
</dbReference>
<proteinExistence type="predicted"/>
<evidence type="ECO:0000256" key="3">
    <source>
        <dbReference type="ARBA" id="ARBA00022840"/>
    </source>
</evidence>
<keyword evidence="10" id="KW-1185">Reference proteome</keyword>
<evidence type="ECO:0000313" key="9">
    <source>
        <dbReference type="EMBL" id="KYH34400.1"/>
    </source>
</evidence>
<dbReference type="CDD" id="cd00009">
    <property type="entry name" value="AAA"/>
    <property type="match status" value="1"/>
</dbReference>
<dbReference type="InterPro" id="IPR025943">
    <property type="entry name" value="Sigma_54_int_dom_ATP-bd_2"/>
</dbReference>
<keyword evidence="4" id="KW-0805">Transcription regulation</keyword>
<dbReference type="Gene3D" id="3.90.180.10">
    <property type="entry name" value="Medium-chain alcohol dehydrogenases, catalytic domain"/>
    <property type="match status" value="1"/>
</dbReference>
<evidence type="ECO:0000259" key="8">
    <source>
        <dbReference type="PROSITE" id="PS50045"/>
    </source>
</evidence>
<evidence type="ECO:0000256" key="4">
    <source>
        <dbReference type="ARBA" id="ARBA00023015"/>
    </source>
</evidence>
<dbReference type="Pfam" id="PF26370">
    <property type="entry name" value="KDD_N"/>
    <property type="match status" value="1"/>
</dbReference>
<dbReference type="Pfam" id="PF00158">
    <property type="entry name" value="Sigma54_activat"/>
    <property type="match status" value="1"/>
</dbReference>
<evidence type="ECO:0000256" key="5">
    <source>
        <dbReference type="ARBA" id="ARBA00023125"/>
    </source>
</evidence>
<dbReference type="PROSITE" id="PS00676">
    <property type="entry name" value="SIGMA54_INTERACT_2"/>
    <property type="match status" value="1"/>
</dbReference>
<dbReference type="GO" id="GO:0047124">
    <property type="term" value="F:L-erythro-3,5-diaminohexanoate dehydrogenase activity"/>
    <property type="evidence" value="ECO:0007669"/>
    <property type="project" value="UniProtKB-EC"/>
</dbReference>
<dbReference type="Gene3D" id="3.40.50.300">
    <property type="entry name" value="P-loop containing nucleotide triphosphate hydrolases"/>
    <property type="match status" value="1"/>
</dbReference>
<dbReference type="OrthoDB" id="9803970at2"/>
<dbReference type="SUPFAM" id="SSF52540">
    <property type="entry name" value="P-loop containing nucleoside triphosphate hydrolases"/>
    <property type="match status" value="1"/>
</dbReference>
<dbReference type="AlphaFoldDB" id="A0A151B3N6"/>
<dbReference type="InterPro" id="IPR058031">
    <property type="entry name" value="AAA_lid_NorR"/>
</dbReference>
<keyword evidence="9" id="KW-0560">Oxidoreductase</keyword>
<dbReference type="Proteomes" id="UP000075531">
    <property type="component" value="Unassembled WGS sequence"/>
</dbReference>
<dbReference type="InterPro" id="IPR003593">
    <property type="entry name" value="AAA+_ATPase"/>
</dbReference>
<dbReference type="Gene3D" id="1.10.8.60">
    <property type="match status" value="1"/>
</dbReference>
<dbReference type="STRING" id="1121338.CLTEP_16330"/>
<organism evidence="9 10">
    <name type="scientific">Clostridium tepidiprofundi DSM 19306</name>
    <dbReference type="NCBI Taxonomy" id="1121338"/>
    <lineage>
        <taxon>Bacteria</taxon>
        <taxon>Bacillati</taxon>
        <taxon>Bacillota</taxon>
        <taxon>Clostridia</taxon>
        <taxon>Eubacteriales</taxon>
        <taxon>Clostridiaceae</taxon>
        <taxon>Clostridium</taxon>
    </lineage>
</organism>
<dbReference type="InterPro" id="IPR027417">
    <property type="entry name" value="P-loop_NTPase"/>
</dbReference>
<keyword evidence="3" id="KW-0067">ATP-binding</keyword>
<dbReference type="PROSITE" id="PS00675">
    <property type="entry name" value="SIGMA54_INTERACT_1"/>
    <property type="match status" value="1"/>
</dbReference>
<dbReference type="RefSeq" id="WP_066825188.1">
    <property type="nucleotide sequence ID" value="NZ_LTBA01000017.1"/>
</dbReference>
<dbReference type="InterPro" id="IPR030828">
    <property type="entry name" value="HTH_TyrR"/>
</dbReference>
<evidence type="ECO:0000256" key="1">
    <source>
        <dbReference type="ARBA" id="ARBA00022741"/>
    </source>
</evidence>
<dbReference type="FunFam" id="3.40.50.300:FF:000006">
    <property type="entry name" value="DNA-binding transcriptional regulator NtrC"/>
    <property type="match status" value="1"/>
</dbReference>
<gene>
    <name evidence="9" type="primary">kdd_3</name>
    <name evidence="9" type="ORF">CLTEP_16330</name>
</gene>
<evidence type="ECO:0000256" key="2">
    <source>
        <dbReference type="ARBA" id="ARBA00022797"/>
    </source>
</evidence>
<dbReference type="InterPro" id="IPR009057">
    <property type="entry name" value="Homeodomain-like_sf"/>
</dbReference>
<dbReference type="InterPro" id="IPR025662">
    <property type="entry name" value="Sigma_54_int_dom_ATP-bd_1"/>
</dbReference>
<dbReference type="InterPro" id="IPR025944">
    <property type="entry name" value="Sigma_54_int_dom_CS"/>
</dbReference>
<dbReference type="EMBL" id="LTBA01000017">
    <property type="protein sequence ID" value="KYH34400.1"/>
    <property type="molecule type" value="Genomic_DNA"/>
</dbReference>
<dbReference type="PROSITE" id="PS00688">
    <property type="entry name" value="SIGMA54_INTERACT_3"/>
    <property type="match status" value="1"/>
</dbReference>
<dbReference type="PANTHER" id="PTHR32071">
    <property type="entry name" value="TRANSCRIPTIONAL REGULATORY PROTEIN"/>
    <property type="match status" value="1"/>
</dbReference>
<keyword evidence="5" id="KW-0238">DNA-binding</keyword>
<dbReference type="GO" id="GO:0005524">
    <property type="term" value="F:ATP binding"/>
    <property type="evidence" value="ECO:0007669"/>
    <property type="project" value="UniProtKB-KW"/>
</dbReference>
<dbReference type="SUPFAM" id="SSF51735">
    <property type="entry name" value="NAD(P)-binding Rossmann-fold domains"/>
    <property type="match status" value="1"/>
</dbReference>
<accession>A0A151B3N6</accession>
<dbReference type="Pfam" id="PF18024">
    <property type="entry name" value="HTH_50"/>
    <property type="match status" value="1"/>
</dbReference>
<dbReference type="Gene3D" id="1.10.10.60">
    <property type="entry name" value="Homeodomain-like"/>
    <property type="match status" value="1"/>
</dbReference>
<keyword evidence="6" id="KW-0804">Transcription</keyword>
<dbReference type="SMART" id="SM00382">
    <property type="entry name" value="AAA"/>
    <property type="match status" value="1"/>
</dbReference>
<dbReference type="InterPro" id="IPR058932">
    <property type="entry name" value="KDD_N"/>
</dbReference>
<comment type="caution">
    <text evidence="9">The sequence shown here is derived from an EMBL/GenBank/DDBJ whole genome shotgun (WGS) entry which is preliminary data.</text>
</comment>
<dbReference type="SUPFAM" id="SSF46689">
    <property type="entry name" value="Homeodomain-like"/>
    <property type="match status" value="1"/>
</dbReference>
<name>A0A151B3N6_9CLOT</name>
<feature type="domain" description="Sigma-54 factor interaction" evidence="8">
    <location>
        <begin position="375"/>
        <end position="604"/>
    </location>
</feature>
<dbReference type="GO" id="GO:0006355">
    <property type="term" value="P:regulation of DNA-templated transcription"/>
    <property type="evidence" value="ECO:0007669"/>
    <property type="project" value="InterPro"/>
</dbReference>
<protein>
    <recommendedName>
        <fullName evidence="7">HTH-type transcriptional regulatory protein TyrR</fullName>
    </recommendedName>
</protein>
<dbReference type="GO" id="GO:0003677">
    <property type="term" value="F:DNA binding"/>
    <property type="evidence" value="ECO:0007669"/>
    <property type="project" value="UniProtKB-KW"/>
</dbReference>
<dbReference type="PROSITE" id="PS50045">
    <property type="entry name" value="SIGMA54_INTERACT_4"/>
    <property type="match status" value="1"/>
</dbReference>
<dbReference type="InterPro" id="IPR002078">
    <property type="entry name" value="Sigma_54_int"/>
</dbReference>
<dbReference type="PANTHER" id="PTHR32071:SF57">
    <property type="entry name" value="C4-DICARBOXYLATE TRANSPORT TRANSCRIPTIONAL REGULATORY PROTEIN DCTD"/>
    <property type="match status" value="1"/>
</dbReference>
<dbReference type="PATRIC" id="fig|1121338.3.peg.1681"/>